<dbReference type="EMBL" id="JADIKI010000022">
    <property type="protein sequence ID" value="MFK2854856.1"/>
    <property type="molecule type" value="Genomic_DNA"/>
</dbReference>
<accession>A0ABW8II23</accession>
<keyword evidence="2" id="KW-1185">Reference proteome</keyword>
<protein>
    <submittedName>
        <fullName evidence="1">TIGR00266 family protein</fullName>
    </submittedName>
</protein>
<comment type="caution">
    <text evidence="1">The sequence shown here is derived from an EMBL/GenBank/DDBJ whole genome shotgun (WGS) entry which is preliminary data.</text>
</comment>
<gene>
    <name evidence="1" type="ORF">ISP18_09670</name>
</gene>
<dbReference type="NCBIfam" id="TIGR00266">
    <property type="entry name" value="TIGR00266 family protein"/>
    <property type="match status" value="1"/>
</dbReference>
<dbReference type="Pfam" id="PF01987">
    <property type="entry name" value="AIM24"/>
    <property type="match status" value="1"/>
</dbReference>
<dbReference type="PANTHER" id="PTHR43657:SF1">
    <property type="entry name" value="ALTERED INHERITANCE OF MITOCHONDRIA PROTEIN 24, MITOCHONDRIAL"/>
    <property type="match status" value="1"/>
</dbReference>
<dbReference type="Gene3D" id="3.60.160.10">
    <property type="entry name" value="Mitochondrial biogenesis AIM24"/>
    <property type="match status" value="1"/>
</dbReference>
<proteinExistence type="predicted"/>
<name>A0ABW8II23_9GAMM</name>
<dbReference type="InterPro" id="IPR036983">
    <property type="entry name" value="AIM24_sf"/>
</dbReference>
<dbReference type="PANTHER" id="PTHR43657">
    <property type="entry name" value="TRYPTOPHAN RNA-BINDING ATTENUATOR PROTEIN-LIKE PROTEIN"/>
    <property type="match status" value="1"/>
</dbReference>
<dbReference type="InterPro" id="IPR016031">
    <property type="entry name" value="Trp_RNA-bd_attenuator-like_dom"/>
</dbReference>
<evidence type="ECO:0000313" key="2">
    <source>
        <dbReference type="Proteomes" id="UP001620409"/>
    </source>
</evidence>
<evidence type="ECO:0000313" key="1">
    <source>
        <dbReference type="EMBL" id="MFK2854856.1"/>
    </source>
</evidence>
<dbReference type="InterPro" id="IPR002838">
    <property type="entry name" value="AIM24"/>
</dbReference>
<dbReference type="SUPFAM" id="SSF51219">
    <property type="entry name" value="TRAP-like"/>
    <property type="match status" value="1"/>
</dbReference>
<organism evidence="1 2">
    <name type="scientific">Dyella humi</name>
    <dbReference type="NCBI Taxonomy" id="1770547"/>
    <lineage>
        <taxon>Bacteria</taxon>
        <taxon>Pseudomonadati</taxon>
        <taxon>Pseudomonadota</taxon>
        <taxon>Gammaproteobacteria</taxon>
        <taxon>Lysobacterales</taxon>
        <taxon>Rhodanobacteraceae</taxon>
        <taxon>Dyella</taxon>
    </lineage>
</organism>
<dbReference type="Proteomes" id="UP001620409">
    <property type="component" value="Unassembled WGS sequence"/>
</dbReference>
<reference evidence="1 2" key="1">
    <citation type="submission" date="2020-10" db="EMBL/GenBank/DDBJ databases">
        <title>Phylogeny of dyella-like bacteria.</title>
        <authorList>
            <person name="Fu J."/>
        </authorList>
    </citation>
    <scope>NUCLEOTIDE SEQUENCE [LARGE SCALE GENOMIC DNA]</scope>
    <source>
        <strain evidence="1 2">DHG40</strain>
    </source>
</reference>
<sequence>MQTRIQGTVMPVLEVQLDRDESVFAESGELSWMTASIQMTTHTQFGGGGGLMGMFKRAVGGGSFFMTEYRAMQAPGEVAFATKVPGHIVPVPVSPGNEYMVHRHGFLCATPQVTIGVGFQQSLGAGIFGGDGFMLQKVGGTGTAWLELSGELIRKDLAPGETLRVHPGHVGAFHASVSFQITTVPGIKNAIFGGDGIFLAALTGPGTVWLQTLPLARLAHKIAEYLPGEGGSGSRAASATVGGGLLGGIVGSILSGNDN</sequence>
<dbReference type="RefSeq" id="WP_380010130.1">
    <property type="nucleotide sequence ID" value="NZ_JADIKI010000022.1"/>
</dbReference>